<dbReference type="Gene3D" id="3.40.50.880">
    <property type="match status" value="1"/>
</dbReference>
<dbReference type="Proteomes" id="UP001597237">
    <property type="component" value="Unassembled WGS sequence"/>
</dbReference>
<protein>
    <submittedName>
        <fullName evidence="2">Type 1 glutamine amidotransferase</fullName>
    </submittedName>
</protein>
<comment type="caution">
    <text evidence="2">The sequence shown here is derived from an EMBL/GenBank/DDBJ whole genome shotgun (WGS) entry which is preliminary data.</text>
</comment>
<keyword evidence="2" id="KW-0315">Glutamine amidotransferase</keyword>
<dbReference type="InterPro" id="IPR044992">
    <property type="entry name" value="ChyE-like"/>
</dbReference>
<accession>A0ABW4N265</accession>
<dbReference type="Pfam" id="PF00117">
    <property type="entry name" value="GATase"/>
    <property type="match status" value="1"/>
</dbReference>
<dbReference type="PANTHER" id="PTHR42695:SF5">
    <property type="entry name" value="GLUTAMINE AMIDOTRANSFERASE YLR126C-RELATED"/>
    <property type="match status" value="1"/>
</dbReference>
<keyword evidence="3" id="KW-1185">Reference proteome</keyword>
<dbReference type="InterPro" id="IPR017926">
    <property type="entry name" value="GATASE"/>
</dbReference>
<evidence type="ECO:0000313" key="2">
    <source>
        <dbReference type="EMBL" id="MFD1784101.1"/>
    </source>
</evidence>
<organism evidence="2 3">
    <name type="scientific">Phenylobacterium terrae</name>
    <dbReference type="NCBI Taxonomy" id="2665495"/>
    <lineage>
        <taxon>Bacteria</taxon>
        <taxon>Pseudomonadati</taxon>
        <taxon>Pseudomonadota</taxon>
        <taxon>Alphaproteobacteria</taxon>
        <taxon>Caulobacterales</taxon>
        <taxon>Caulobacteraceae</taxon>
        <taxon>Phenylobacterium</taxon>
    </lineage>
</organism>
<dbReference type="PANTHER" id="PTHR42695">
    <property type="entry name" value="GLUTAMINE AMIDOTRANSFERASE YLR126C-RELATED"/>
    <property type="match status" value="1"/>
</dbReference>
<evidence type="ECO:0000313" key="3">
    <source>
        <dbReference type="Proteomes" id="UP001597237"/>
    </source>
</evidence>
<gene>
    <name evidence="2" type="ORF">ACFSC0_11900</name>
</gene>
<sequence length="234" mass="25615">MKLGILETGAPPSGLDATFGDYPAMFRRLLGPDYDYRTFDATAGELPDHPQACAAYVITGSPASAYEDAEWIGRLKDFLRAANGQAALVGVCFGHQIMAEAFGGKVIKSPNGWGIGLHSYRVREPQPWMDTVRELRAPASHQDQVVELPEGAAVVAGSDFCPFGMLAWTDQPAISIQLHPEFEPEYAKALIESRRSKRIGEEEAAQAIASLEGPDDRARLAEWIRRFLADPRNS</sequence>
<evidence type="ECO:0000259" key="1">
    <source>
        <dbReference type="Pfam" id="PF00117"/>
    </source>
</evidence>
<dbReference type="EMBL" id="JBHUEY010000001">
    <property type="protein sequence ID" value="MFD1784101.1"/>
    <property type="molecule type" value="Genomic_DNA"/>
</dbReference>
<dbReference type="SUPFAM" id="SSF52317">
    <property type="entry name" value="Class I glutamine amidotransferase-like"/>
    <property type="match status" value="1"/>
</dbReference>
<dbReference type="PROSITE" id="PS51273">
    <property type="entry name" value="GATASE_TYPE_1"/>
    <property type="match status" value="1"/>
</dbReference>
<reference evidence="3" key="1">
    <citation type="journal article" date="2019" name="Int. J. Syst. Evol. Microbiol.">
        <title>The Global Catalogue of Microorganisms (GCM) 10K type strain sequencing project: providing services to taxonomists for standard genome sequencing and annotation.</title>
        <authorList>
            <consortium name="The Broad Institute Genomics Platform"/>
            <consortium name="The Broad Institute Genome Sequencing Center for Infectious Disease"/>
            <person name="Wu L."/>
            <person name="Ma J."/>
        </authorList>
    </citation>
    <scope>NUCLEOTIDE SEQUENCE [LARGE SCALE GENOMIC DNA]</scope>
    <source>
        <strain evidence="3">DFY28</strain>
    </source>
</reference>
<dbReference type="CDD" id="cd01741">
    <property type="entry name" value="GATase1_1"/>
    <property type="match status" value="1"/>
</dbReference>
<feature type="domain" description="Glutamine amidotransferase" evidence="1">
    <location>
        <begin position="51"/>
        <end position="187"/>
    </location>
</feature>
<dbReference type="InterPro" id="IPR029062">
    <property type="entry name" value="Class_I_gatase-like"/>
</dbReference>
<proteinExistence type="predicted"/>
<name>A0ABW4N265_9CAUL</name>
<dbReference type="RefSeq" id="WP_377283945.1">
    <property type="nucleotide sequence ID" value="NZ_JBHRSI010000009.1"/>
</dbReference>